<sequence length="65" mass="7110">MCKPEILLEDESGLPPIVIKTQSVVFPNITDFGHLASGERSAPKPYINISLPLVGERMEVSSCVR</sequence>
<evidence type="ECO:0000313" key="1">
    <source>
        <dbReference type="EMBL" id="AQQ02428.1"/>
    </source>
</evidence>
<accession>A0ABM6HWJ5</accession>
<keyword evidence="2" id="KW-1185">Reference proteome</keyword>
<protein>
    <submittedName>
        <fullName evidence="1">Uncharacterized protein</fullName>
    </submittedName>
</protein>
<proteinExistence type="predicted"/>
<evidence type="ECO:0000313" key="2">
    <source>
        <dbReference type="Proteomes" id="UP000188174"/>
    </source>
</evidence>
<dbReference type="EMBL" id="CP019630">
    <property type="protein sequence ID" value="AQQ02428.1"/>
    <property type="molecule type" value="Genomic_DNA"/>
</dbReference>
<dbReference type="RefSeq" id="WP_077290214.1">
    <property type="nucleotide sequence ID" value="NZ_CP019630.1"/>
</dbReference>
<organism evidence="1 2">
    <name type="scientific">Roseibium algicola</name>
    <dbReference type="NCBI Taxonomy" id="2857014"/>
    <lineage>
        <taxon>Bacteria</taxon>
        <taxon>Pseudomonadati</taxon>
        <taxon>Pseudomonadota</taxon>
        <taxon>Alphaproteobacteria</taxon>
        <taxon>Hyphomicrobiales</taxon>
        <taxon>Stappiaceae</taxon>
        <taxon>Roseibium</taxon>
    </lineage>
</organism>
<reference evidence="1 2" key="1">
    <citation type="submission" date="2017-02" db="EMBL/GenBank/DDBJ databases">
        <authorList>
            <person name="Jeong S."/>
        </authorList>
    </citation>
    <scope>NUCLEOTIDE SEQUENCE [LARGE SCALE GENOMIC DNA]</scope>
    <source>
        <strain evidence="1 2">RMAR6-6</strain>
    </source>
</reference>
<name>A0ABM6HWJ5_9HYPH</name>
<dbReference type="Proteomes" id="UP000188174">
    <property type="component" value="Chromosome"/>
</dbReference>
<gene>
    <name evidence="1" type="ORF">B0E33_01490</name>
</gene>